<name>A0A385ACR8_LATCU</name>
<organism evidence="2 3">
    <name type="scientific">Latilactobacillus curvatus</name>
    <name type="common">Lactobacillus curvatus</name>
    <dbReference type="NCBI Taxonomy" id="28038"/>
    <lineage>
        <taxon>Bacteria</taxon>
        <taxon>Bacillati</taxon>
        <taxon>Bacillota</taxon>
        <taxon>Bacilli</taxon>
        <taxon>Lactobacillales</taxon>
        <taxon>Lactobacillaceae</taxon>
        <taxon>Latilactobacillus</taxon>
    </lineage>
</organism>
<dbReference type="EMBL" id="CP031003">
    <property type="protein sequence ID" value="AXN35358.1"/>
    <property type="molecule type" value="Genomic_DNA"/>
</dbReference>
<dbReference type="PIRSF" id="PIRSF004749">
    <property type="entry name" value="Pep_def"/>
    <property type="match status" value="1"/>
</dbReference>
<protein>
    <submittedName>
        <fullName evidence="2">Peptide deformylase</fullName>
        <ecNumber evidence="2">3.5.1.88</ecNumber>
    </submittedName>
</protein>
<dbReference type="PANTHER" id="PTHR10458">
    <property type="entry name" value="PEPTIDE DEFORMYLASE"/>
    <property type="match status" value="1"/>
</dbReference>
<reference evidence="2 3" key="1">
    <citation type="submission" date="2018-07" db="EMBL/GenBank/DDBJ databases">
        <title>Lactobacillus curvatus genome sequence.</title>
        <authorList>
            <person name="Prechtl R."/>
        </authorList>
    </citation>
    <scope>NUCLEOTIDE SEQUENCE [LARGE SCALE GENOMIC DNA]</scope>
    <source>
        <strain evidence="2 3">TMW 1.1928</strain>
    </source>
</reference>
<keyword evidence="2" id="KW-0378">Hydrolase</keyword>
<dbReference type="GO" id="GO:0042586">
    <property type="term" value="F:peptide deformylase activity"/>
    <property type="evidence" value="ECO:0007669"/>
    <property type="project" value="UniProtKB-EC"/>
</dbReference>
<dbReference type="SUPFAM" id="SSF56420">
    <property type="entry name" value="Peptide deformylase"/>
    <property type="match status" value="1"/>
</dbReference>
<dbReference type="Proteomes" id="UP000257607">
    <property type="component" value="Chromosome"/>
</dbReference>
<comment type="similarity">
    <text evidence="1">Belongs to the polypeptide deformylase family.</text>
</comment>
<dbReference type="PRINTS" id="PR01576">
    <property type="entry name" value="PDEFORMYLASE"/>
</dbReference>
<dbReference type="PANTHER" id="PTHR10458:SF22">
    <property type="entry name" value="PEPTIDE DEFORMYLASE"/>
    <property type="match status" value="1"/>
</dbReference>
<dbReference type="RefSeq" id="WP_116843477.1">
    <property type="nucleotide sequence ID" value="NZ_CP031003.1"/>
</dbReference>
<dbReference type="EC" id="3.5.1.88" evidence="2"/>
<dbReference type="Pfam" id="PF01327">
    <property type="entry name" value="Pep_deformylase"/>
    <property type="match status" value="1"/>
</dbReference>
<dbReference type="NCBIfam" id="NF006670">
    <property type="entry name" value="PRK09218.1"/>
    <property type="match status" value="1"/>
</dbReference>
<gene>
    <name evidence="2" type="ORF">DT351_02865</name>
</gene>
<dbReference type="Gene3D" id="3.90.45.10">
    <property type="entry name" value="Peptide deformylase"/>
    <property type="match status" value="1"/>
</dbReference>
<proteinExistence type="inferred from homology"/>
<dbReference type="InterPro" id="IPR036821">
    <property type="entry name" value="Peptide_deformylase_sf"/>
</dbReference>
<dbReference type="CDD" id="cd00487">
    <property type="entry name" value="Pep_deformylase"/>
    <property type="match status" value="1"/>
</dbReference>
<dbReference type="AlphaFoldDB" id="A0A385ACR8"/>
<sequence length="136" mass="15347">MIKPIMRDTQFLAQKAVPATPADTDVLTDLRDTLQANTERCVGMAANMIGINKRIIIVQMGVLPVILVNPQIVRQDKPYQTTEGCLSLTGERPTTRYETIEVTYQDQAFKPHRQAFSGWIAQIIQHEVDHCEGRII</sequence>
<evidence type="ECO:0000256" key="1">
    <source>
        <dbReference type="ARBA" id="ARBA00010759"/>
    </source>
</evidence>
<evidence type="ECO:0000313" key="2">
    <source>
        <dbReference type="EMBL" id="AXN35358.1"/>
    </source>
</evidence>
<accession>A0A385ACR8</accession>
<dbReference type="InterPro" id="IPR023635">
    <property type="entry name" value="Peptide_deformylase"/>
</dbReference>
<evidence type="ECO:0000313" key="3">
    <source>
        <dbReference type="Proteomes" id="UP000257607"/>
    </source>
</evidence>